<dbReference type="InterPro" id="IPR000306">
    <property type="entry name" value="Znf_FYVE"/>
</dbReference>
<keyword evidence="1" id="KW-0479">Metal-binding</keyword>
<organism evidence="7 8">
    <name type="scientific">Megalurothrips usitatus</name>
    <name type="common">bean blossom thrips</name>
    <dbReference type="NCBI Taxonomy" id="439358"/>
    <lineage>
        <taxon>Eukaryota</taxon>
        <taxon>Metazoa</taxon>
        <taxon>Ecdysozoa</taxon>
        <taxon>Arthropoda</taxon>
        <taxon>Hexapoda</taxon>
        <taxon>Insecta</taxon>
        <taxon>Pterygota</taxon>
        <taxon>Neoptera</taxon>
        <taxon>Paraneoptera</taxon>
        <taxon>Thysanoptera</taxon>
        <taxon>Terebrantia</taxon>
        <taxon>Thripoidea</taxon>
        <taxon>Thripidae</taxon>
        <taxon>Megalurothrips</taxon>
    </lineage>
</organism>
<dbReference type="Gene3D" id="3.30.40.10">
    <property type="entry name" value="Zinc/RING finger domain, C3HC4 (zinc finger)"/>
    <property type="match status" value="1"/>
</dbReference>
<evidence type="ECO:0000313" key="8">
    <source>
        <dbReference type="Proteomes" id="UP001075354"/>
    </source>
</evidence>
<feature type="compositionally biased region" description="Polar residues" evidence="5">
    <location>
        <begin position="143"/>
        <end position="156"/>
    </location>
</feature>
<keyword evidence="2 4" id="KW-0863">Zinc-finger</keyword>
<keyword evidence="3" id="KW-0862">Zinc</keyword>
<name>A0AAV7XIQ5_9NEOP</name>
<dbReference type="PANTHER" id="PTHR46319:SF3">
    <property type="entry name" value="ZINC FINGER FYVE DOMAIN-CONTAINING PROTEIN"/>
    <property type="match status" value="1"/>
</dbReference>
<dbReference type="Pfam" id="PF01363">
    <property type="entry name" value="FYVE"/>
    <property type="match status" value="1"/>
</dbReference>
<feature type="compositionally biased region" description="Polar residues" evidence="5">
    <location>
        <begin position="407"/>
        <end position="439"/>
    </location>
</feature>
<dbReference type="FunFam" id="3.30.40.10:FF:000084">
    <property type="entry name" value="Zinc finger, FYVE domain-containing 9b"/>
    <property type="match status" value="1"/>
</dbReference>
<evidence type="ECO:0000259" key="6">
    <source>
        <dbReference type="PROSITE" id="PS50178"/>
    </source>
</evidence>
<dbReference type="SMART" id="SM00064">
    <property type="entry name" value="FYVE"/>
    <property type="match status" value="1"/>
</dbReference>
<dbReference type="GO" id="GO:0016197">
    <property type="term" value="P:endosomal transport"/>
    <property type="evidence" value="ECO:0007669"/>
    <property type="project" value="TreeGrafter"/>
</dbReference>
<dbReference type="PROSITE" id="PS50178">
    <property type="entry name" value="ZF_FYVE"/>
    <property type="match status" value="1"/>
</dbReference>
<dbReference type="Gene3D" id="3.30.1360.220">
    <property type="entry name" value="Domain of unknown function (DUF3480), N-terminal subdomain"/>
    <property type="match status" value="2"/>
</dbReference>
<feature type="compositionally biased region" description="Polar residues" evidence="5">
    <location>
        <begin position="93"/>
        <end position="105"/>
    </location>
</feature>
<dbReference type="Proteomes" id="UP001075354">
    <property type="component" value="Chromosome 10"/>
</dbReference>
<dbReference type="InterPro" id="IPR013083">
    <property type="entry name" value="Znf_RING/FYVE/PHD"/>
</dbReference>
<feature type="region of interest" description="Disordered" evidence="5">
    <location>
        <begin position="26"/>
        <end position="80"/>
    </location>
</feature>
<dbReference type="InterPro" id="IPR037145">
    <property type="entry name" value="SARA_Smad-bd_sf"/>
</dbReference>
<evidence type="ECO:0000256" key="2">
    <source>
        <dbReference type="ARBA" id="ARBA00022771"/>
    </source>
</evidence>
<dbReference type="GO" id="GO:0008270">
    <property type="term" value="F:zinc ion binding"/>
    <property type="evidence" value="ECO:0007669"/>
    <property type="project" value="UniProtKB-KW"/>
</dbReference>
<feature type="compositionally biased region" description="Basic residues" evidence="5">
    <location>
        <begin position="945"/>
        <end position="954"/>
    </location>
</feature>
<feature type="region of interest" description="Disordered" evidence="5">
    <location>
        <begin position="325"/>
        <end position="365"/>
    </location>
</feature>
<feature type="compositionally biased region" description="Polar residues" evidence="5">
    <location>
        <begin position="349"/>
        <end position="359"/>
    </location>
</feature>
<feature type="region of interest" description="Disordered" evidence="5">
    <location>
        <begin position="670"/>
        <end position="765"/>
    </location>
</feature>
<dbReference type="InterPro" id="IPR022557">
    <property type="entry name" value="SARA-like_C"/>
</dbReference>
<feature type="compositionally biased region" description="Polar residues" evidence="5">
    <location>
        <begin position="739"/>
        <end position="748"/>
    </location>
</feature>
<dbReference type="InterPro" id="IPR011011">
    <property type="entry name" value="Znf_FYVE_PHD"/>
</dbReference>
<evidence type="ECO:0000313" key="7">
    <source>
        <dbReference type="EMBL" id="KAJ1523512.1"/>
    </source>
</evidence>
<evidence type="ECO:0000256" key="3">
    <source>
        <dbReference type="ARBA" id="ARBA00022833"/>
    </source>
</evidence>
<dbReference type="InterPro" id="IPR024608">
    <property type="entry name" value="SARA-like_SBD"/>
</dbReference>
<feature type="compositionally biased region" description="Polar residues" evidence="5">
    <location>
        <begin position="961"/>
        <end position="972"/>
    </location>
</feature>
<protein>
    <recommendedName>
        <fullName evidence="6">FYVE-type domain-containing protein</fullName>
    </recommendedName>
</protein>
<proteinExistence type="predicted"/>
<keyword evidence="8" id="KW-1185">Reference proteome</keyword>
<feature type="region of interest" description="Disordered" evidence="5">
    <location>
        <begin position="556"/>
        <end position="587"/>
    </location>
</feature>
<dbReference type="SUPFAM" id="SSF57903">
    <property type="entry name" value="FYVE/PHD zinc finger"/>
    <property type="match status" value="1"/>
</dbReference>
<feature type="region of interest" description="Disordered" evidence="5">
    <location>
        <begin position="127"/>
        <end position="172"/>
    </location>
</feature>
<reference evidence="7" key="1">
    <citation type="submission" date="2022-12" db="EMBL/GenBank/DDBJ databases">
        <title>Chromosome-level genome assembly of the bean flower thrips Megalurothrips usitatus.</title>
        <authorList>
            <person name="Ma L."/>
            <person name="Liu Q."/>
            <person name="Li H."/>
            <person name="Cai W."/>
        </authorList>
    </citation>
    <scope>NUCLEOTIDE SEQUENCE</scope>
    <source>
        <strain evidence="7">Cailab_2022a</strain>
    </source>
</reference>
<dbReference type="SMART" id="SM01422">
    <property type="entry name" value="SARA"/>
    <property type="match status" value="1"/>
</dbReference>
<dbReference type="Pfam" id="PF11979">
    <property type="entry name" value="SARA_C"/>
    <property type="match status" value="1"/>
</dbReference>
<dbReference type="Pfam" id="PF11409">
    <property type="entry name" value="SARA"/>
    <property type="match status" value="1"/>
</dbReference>
<dbReference type="InterPro" id="IPR017455">
    <property type="entry name" value="Znf_FYVE-rel"/>
</dbReference>
<feature type="region of interest" description="Disordered" evidence="5">
    <location>
        <begin position="93"/>
        <end position="113"/>
    </location>
</feature>
<dbReference type="EMBL" id="JAPTSV010000010">
    <property type="protein sequence ID" value="KAJ1523512.1"/>
    <property type="molecule type" value="Genomic_DNA"/>
</dbReference>
<evidence type="ECO:0000256" key="5">
    <source>
        <dbReference type="SAM" id="MobiDB-lite"/>
    </source>
</evidence>
<accession>A0AAV7XIQ5</accession>
<comment type="caution">
    <text evidence="7">The sequence shown here is derived from an EMBL/GenBank/DDBJ whole genome shotgun (WGS) entry which is preliminary data.</text>
</comment>
<gene>
    <name evidence="7" type="ORF">ONE63_001364</name>
</gene>
<dbReference type="GO" id="GO:0031901">
    <property type="term" value="C:early endosome membrane"/>
    <property type="evidence" value="ECO:0007669"/>
    <property type="project" value="TreeGrafter"/>
</dbReference>
<dbReference type="CDD" id="cd15729">
    <property type="entry name" value="FYVE_endofin"/>
    <property type="match status" value="1"/>
</dbReference>
<feature type="domain" description="FYVE-type" evidence="6">
    <location>
        <begin position="799"/>
        <end position="857"/>
    </location>
</feature>
<evidence type="ECO:0000256" key="4">
    <source>
        <dbReference type="PROSITE-ProRule" id="PRU00091"/>
    </source>
</evidence>
<feature type="region of interest" description="Disordered" evidence="5">
    <location>
        <begin position="406"/>
        <end position="439"/>
    </location>
</feature>
<dbReference type="Gene3D" id="3.30.500.40">
    <property type="match status" value="1"/>
</dbReference>
<sequence>MEKFAVDLDKVLDELEFNEDRAENLMTSGSGHLTASAAPSLAQDHGAASLRNSGHTPLESGDHGTKWRPKPAPVSHKTSVSGVFSSLNEYINSGRVKSTPSSSQQDLEDDSRQVADVCSQLSAWSSASLNDHSGSEEKPDLIDSSTVRPSASTSAVPNEITEHNDRQSPVGTLLPDIATTGAFTNIIADEGKNVLDLLSHKSQTSDGNISDLASVYMSDVTSISTPDLKFMGTFNGENISNVNSSILASVVDTSGVSDNISNVVASDDTCDVSASSTDLACVGAEIEDNRAAPVNTENTIISFGSMEVKEIYDEELNDFLSDLEHEEREQEQQKFLSCELEDSRECDSSESQNESQTGIKPSKYEESVELNNAEFNLRSGSQIASVEVPTDDLSVQRDSGSVLLSEPFTSLDTSDQSTSVQDPSEDTLSQNISSTGVKASIQPDQCLSVSEDHSENVLFDGEPSSDHKEIQLESHVLEKRDVSPEKCIRSESKEVSSSSVEAVCPMSQCSAENLSMTLQESDMGLSPGSTGTAAASDNLKVAGSLVSVHGSFESRVADSIQSSEDDSAPDTQLHNDNVKVESESESPVSDLAKSVMEMEKKVPLTLTLGDTCSVESIPSSPSTPPTVPVTPTLESLPVAEDFSLAISTSSTPFMTPTASFSAFPEEIKECNEEQLATSSTSTDTDAQCPAGTDLCQRPVRPSSLEIPVRTEPAHAEAAGSSEDSPPAYNATVGPPGATPSANRPSLTESMAEPQGTDESATESSIDEALCGAVGGEEPSGATSMPETLLGKEPPFWVPDSDAPCCMQCDFKFTVLKRRHHCRACGRVLCSKCCSEKAFLDYINADSRVCVSCKSVLLKEAGSPVSPQRSNPNPNNPMEYCSTVPPLLQVAGSSQTAPTVMVPVGVLKREGSTKPKSEAKQVMFSDGIRPGADLAELDGSSEPRLSIRRTGRTSKRVGTPPGNASSSQRTLPQLDATTLSYVPHSKGLPPVVIKGKDGVQLEEDPDPARLMTVIRDESAPPVKFTINRNLYVLVKILNLHCCVDRVCWCFTSDGLSSVGQDEIVIILEMEPEESSVPKDIFIHLNTLYMEAAKGNTVTEMGHTLTQGSLFLGSKEHGGFLYVRPTFQCLHRLILPPAPYLVGVLIHKWETPWARVFPIRLMLRLGAKFRYYPCPIVSIRQRSAVYGEIGHTIIQILADFRNMAYTLPTVRGLVIHMEDKQTTILLPRNRYDQVIRALNNSNDHVLAFGANFSQAADSHLVCMQSDTDHSYHTQAINIHNKPRKVTGASFVVFNGALKPSCGMAAKSSIVEDGLMVKVTGETMASLKTALRDMKDLSITCGPINPPVEGSDAGAGVSPSDEVVLIKWSDDDRSFNIGVLSSVDGRPLDGVPSIRVHNGTDYQGESRFIRWTEVFILESEEGSGRTGDPVDISRLSEQLAKATCLALVKLLDLLATANLTTLAVRATIHPENVGYQAGSNGEKLPPIYMNSLDDELVPVLHEAGLMSGESPAVLELVFRIMESG</sequence>
<dbReference type="Gene3D" id="4.10.720.10">
    <property type="entry name" value="Smad anchor for receptor activation, Smad-binding domain"/>
    <property type="match status" value="1"/>
</dbReference>
<evidence type="ECO:0000256" key="1">
    <source>
        <dbReference type="ARBA" id="ARBA00022723"/>
    </source>
</evidence>
<dbReference type="PANTHER" id="PTHR46319">
    <property type="entry name" value="ZINC FINGER FYVE DOMAIN-CONTAINING PROTEIN"/>
    <property type="match status" value="1"/>
</dbReference>
<dbReference type="SMART" id="SM01421">
    <property type="entry name" value="DUF3480"/>
    <property type="match status" value="1"/>
</dbReference>
<feature type="region of interest" description="Disordered" evidence="5">
    <location>
        <begin position="910"/>
        <end position="972"/>
    </location>
</feature>